<dbReference type="AlphaFoldDB" id="A0A0N9U9H2"/>
<organism evidence="1 2">
    <name type="scientific">Sphingopyxis macrogoltabida</name>
    <name type="common">Sphingomonas macrogoltabidus</name>
    <dbReference type="NCBI Taxonomy" id="33050"/>
    <lineage>
        <taxon>Bacteria</taxon>
        <taxon>Pseudomonadati</taxon>
        <taxon>Pseudomonadota</taxon>
        <taxon>Alphaproteobacteria</taxon>
        <taxon>Sphingomonadales</taxon>
        <taxon>Sphingomonadaceae</taxon>
        <taxon>Sphingopyxis</taxon>
    </lineage>
</organism>
<gene>
    <name evidence="1" type="ORF">AN936_06725</name>
</gene>
<protein>
    <submittedName>
        <fullName evidence="1">Uncharacterized protein</fullName>
    </submittedName>
</protein>
<dbReference type="EMBL" id="CP012700">
    <property type="protein sequence ID" value="ALH80066.1"/>
    <property type="molecule type" value="Genomic_DNA"/>
</dbReference>
<dbReference type="KEGG" id="smag:AN936_06725"/>
<evidence type="ECO:0000313" key="2">
    <source>
        <dbReference type="Proteomes" id="UP000058074"/>
    </source>
</evidence>
<evidence type="ECO:0000313" key="1">
    <source>
        <dbReference type="EMBL" id="ALH80066.1"/>
    </source>
</evidence>
<dbReference type="PATRIC" id="fig|33050.5.peg.1398"/>
<proteinExistence type="predicted"/>
<dbReference type="Proteomes" id="UP000058074">
    <property type="component" value="Chromosome"/>
</dbReference>
<reference evidence="1 2" key="1">
    <citation type="journal article" date="2015" name="Genome Announc.">
        <title>Complete Genome Sequence of Polypropylene Glycol- and Polyethylene Glycol-Degrading Sphingopyxis macrogoltabida Strain EY-1.</title>
        <authorList>
            <person name="Ohtsubo Y."/>
            <person name="Nagata Y."/>
            <person name="Numata M."/>
            <person name="Tsuchikane K."/>
            <person name="Hosoyama A."/>
            <person name="Yamazoe A."/>
            <person name="Tsuda M."/>
            <person name="Fujita N."/>
            <person name="Kawai F."/>
        </authorList>
    </citation>
    <scope>NUCLEOTIDE SEQUENCE [LARGE SCALE GENOMIC DNA]</scope>
    <source>
        <strain evidence="1 2">EY-1</strain>
    </source>
</reference>
<dbReference type="OrthoDB" id="7452417at2"/>
<name>A0A0N9U9H2_SPHMC</name>
<sequence length="112" mass="12597">MSNTDILIWNTAVVVGFMTGDRRIAVPTDARVLNWGAARAGFREMGLPDLAEFVRLFVLELAYRADLDGRDGEANSASLLRIAELKKRFQAVEAEVDFPLELSRMIERRRGT</sequence>
<dbReference type="RefSeq" id="WP_149037611.1">
    <property type="nucleotide sequence ID" value="NZ_CP012700.1"/>
</dbReference>
<accession>A0A0N9U9H2</accession>